<organism evidence="2 3">
    <name type="scientific">Arcanobacterium bovis</name>
    <dbReference type="NCBI Taxonomy" id="2529275"/>
    <lineage>
        <taxon>Bacteria</taxon>
        <taxon>Bacillati</taxon>
        <taxon>Actinomycetota</taxon>
        <taxon>Actinomycetes</taxon>
        <taxon>Actinomycetales</taxon>
        <taxon>Actinomycetaceae</taxon>
        <taxon>Arcanobacterium</taxon>
    </lineage>
</organism>
<dbReference type="InterPro" id="IPR050712">
    <property type="entry name" value="NAD(P)H-dep_reductase"/>
</dbReference>
<keyword evidence="3" id="KW-1185">Reference proteome</keyword>
<evidence type="ECO:0000313" key="2">
    <source>
        <dbReference type="EMBL" id="TBW22266.1"/>
    </source>
</evidence>
<dbReference type="GO" id="GO:0005829">
    <property type="term" value="C:cytosol"/>
    <property type="evidence" value="ECO:0007669"/>
    <property type="project" value="TreeGrafter"/>
</dbReference>
<dbReference type="GO" id="GO:0016491">
    <property type="term" value="F:oxidoreductase activity"/>
    <property type="evidence" value="ECO:0007669"/>
    <property type="project" value="InterPro"/>
</dbReference>
<evidence type="ECO:0000259" key="1">
    <source>
        <dbReference type="Pfam" id="PF03358"/>
    </source>
</evidence>
<name>A0A4Q9V0Z0_9ACTO</name>
<dbReference type="PANTHER" id="PTHR30543:SF21">
    <property type="entry name" value="NAD(P)H-DEPENDENT FMN REDUCTASE LOT6"/>
    <property type="match status" value="1"/>
</dbReference>
<dbReference type="InterPro" id="IPR005025">
    <property type="entry name" value="FMN_Rdtase-like_dom"/>
</dbReference>
<dbReference type="PANTHER" id="PTHR30543">
    <property type="entry name" value="CHROMATE REDUCTASE"/>
    <property type="match status" value="1"/>
</dbReference>
<gene>
    <name evidence="2" type="ORF">EZJ44_04345</name>
</gene>
<feature type="domain" description="NADPH-dependent FMN reductase-like" evidence="1">
    <location>
        <begin position="1"/>
        <end position="141"/>
    </location>
</feature>
<protein>
    <submittedName>
        <fullName evidence="2">NAD(P)H-dependent oxidoreductase</fullName>
    </submittedName>
</protein>
<accession>A0A4Q9V0Z0</accession>
<dbReference type="Gene3D" id="3.40.50.360">
    <property type="match status" value="1"/>
</dbReference>
<dbReference type="SUPFAM" id="SSF52218">
    <property type="entry name" value="Flavoproteins"/>
    <property type="match status" value="1"/>
</dbReference>
<dbReference type="Proteomes" id="UP000293036">
    <property type="component" value="Unassembled WGS sequence"/>
</dbReference>
<dbReference type="OrthoDB" id="9812295at2"/>
<sequence>MKIVYIVGSLAEDSINRRLAKELHDLAPEGVEMVEASIKDLPLYSRDYDGDFPQVARDFKALLGSADGVVLVTPEHNRSFSAALHNAIEWSSRPYGEWALGGKPIATIGASPSGIGTAAGQQTLRAMLQFFNVKLMGQPEGYINALTTGLAEGEANADAKEFLKSWIGAFAEFVKENTK</sequence>
<comment type="caution">
    <text evidence="2">The sequence shown here is derived from an EMBL/GenBank/DDBJ whole genome shotgun (WGS) entry which is preliminary data.</text>
</comment>
<dbReference type="GO" id="GO:0010181">
    <property type="term" value="F:FMN binding"/>
    <property type="evidence" value="ECO:0007669"/>
    <property type="project" value="TreeGrafter"/>
</dbReference>
<proteinExistence type="predicted"/>
<evidence type="ECO:0000313" key="3">
    <source>
        <dbReference type="Proteomes" id="UP000293036"/>
    </source>
</evidence>
<dbReference type="AlphaFoldDB" id="A0A4Q9V0Z0"/>
<dbReference type="EMBL" id="SJDT01000003">
    <property type="protein sequence ID" value="TBW22266.1"/>
    <property type="molecule type" value="Genomic_DNA"/>
</dbReference>
<dbReference type="InterPro" id="IPR029039">
    <property type="entry name" value="Flavoprotein-like_sf"/>
</dbReference>
<dbReference type="Pfam" id="PF03358">
    <property type="entry name" value="FMN_red"/>
    <property type="match status" value="1"/>
</dbReference>
<reference evidence="2 3" key="1">
    <citation type="submission" date="2019-02" db="EMBL/GenBank/DDBJ databases">
        <title>Arcanobacterium bovis sp. nov., isolated from the milk of a cow with mastitis.</title>
        <authorList>
            <person name="Sammra O."/>
            <person name="Foster G."/>
            <person name="Hassan A."/>
            <person name="Alssahen M."/>
            <person name="Laemmler C."/>
            <person name="Borowiak M."/>
            <person name="Malorny B."/>
            <person name="Abdulmawjood A."/>
        </authorList>
    </citation>
    <scope>NUCLEOTIDE SEQUENCE [LARGE SCALE GENOMIC DNA]</scope>
    <source>
        <strain evidence="2 3">C605018/01/1</strain>
    </source>
</reference>